<dbReference type="InterPro" id="IPR011990">
    <property type="entry name" value="TPR-like_helical_dom_sf"/>
</dbReference>
<keyword evidence="8" id="KW-0597">Phosphoprotein</keyword>
<keyword evidence="10" id="KW-0479">Metal-binding</keyword>
<dbReference type="PROSITE" id="PS50109">
    <property type="entry name" value="HIS_KIN"/>
    <property type="match status" value="1"/>
</dbReference>
<dbReference type="Pfam" id="PF13181">
    <property type="entry name" value="TPR_8"/>
    <property type="match status" value="1"/>
</dbReference>
<dbReference type="InterPro" id="IPR003594">
    <property type="entry name" value="HATPase_dom"/>
</dbReference>
<evidence type="ECO:0000256" key="2">
    <source>
        <dbReference type="ARBA" id="ARBA00001966"/>
    </source>
</evidence>
<keyword evidence="12" id="KW-0418">Kinase</keyword>
<comment type="function">
    <text evidence="17">Member of the two-component regulatory system NreB/NreC involved in the control of dissimilatory nitrate/nitrite reduction in response to oxygen. NreB functions as a direct oxygen sensor histidine kinase which is autophosphorylated, in the absence of oxygen, probably at the conserved histidine residue, and transfers its phosphate group probably to a conserved aspartate residue of NreC. NreB/NreC activates the expression of the nitrate (narGHJI) and nitrite (nir) reductase operons, as well as the putative nitrate transporter gene narT.</text>
</comment>
<comment type="cofactor">
    <cofactor evidence="2">
        <name>[4Fe-4S] cluster</name>
        <dbReference type="ChEBI" id="CHEBI:49883"/>
    </cofactor>
</comment>
<evidence type="ECO:0000256" key="1">
    <source>
        <dbReference type="ARBA" id="ARBA00000085"/>
    </source>
</evidence>
<keyword evidence="9" id="KW-0808">Transferase</keyword>
<keyword evidence="11" id="KW-0547">Nucleotide-binding</keyword>
<evidence type="ECO:0000256" key="13">
    <source>
        <dbReference type="ARBA" id="ARBA00022840"/>
    </source>
</evidence>
<dbReference type="Proteomes" id="UP001500968">
    <property type="component" value="Unassembled WGS sequence"/>
</dbReference>
<evidence type="ECO:0000256" key="8">
    <source>
        <dbReference type="ARBA" id="ARBA00022553"/>
    </source>
</evidence>
<dbReference type="InterPro" id="IPR005467">
    <property type="entry name" value="His_kinase_dom"/>
</dbReference>
<evidence type="ECO:0000256" key="16">
    <source>
        <dbReference type="ARBA" id="ARBA00023014"/>
    </source>
</evidence>
<comment type="caution">
    <text evidence="21">The sequence shown here is derived from an EMBL/GenBank/DDBJ whole genome shotgun (WGS) entry which is preliminary data.</text>
</comment>
<feature type="transmembrane region" description="Helical" evidence="19">
    <location>
        <begin position="392"/>
        <end position="411"/>
    </location>
</feature>
<evidence type="ECO:0000256" key="18">
    <source>
        <dbReference type="ARBA" id="ARBA00030800"/>
    </source>
</evidence>
<evidence type="ECO:0000256" key="3">
    <source>
        <dbReference type="ARBA" id="ARBA00004496"/>
    </source>
</evidence>
<dbReference type="EMBL" id="BAABCR010000015">
    <property type="protein sequence ID" value="GAA4034692.1"/>
    <property type="molecule type" value="Genomic_DNA"/>
</dbReference>
<evidence type="ECO:0000256" key="9">
    <source>
        <dbReference type="ARBA" id="ARBA00022679"/>
    </source>
</evidence>
<reference evidence="22" key="1">
    <citation type="journal article" date="2019" name="Int. J. Syst. Evol. Microbiol.">
        <title>The Global Catalogue of Microorganisms (GCM) 10K type strain sequencing project: providing services to taxonomists for standard genome sequencing and annotation.</title>
        <authorList>
            <consortium name="The Broad Institute Genomics Platform"/>
            <consortium name="The Broad Institute Genome Sequencing Center for Infectious Disease"/>
            <person name="Wu L."/>
            <person name="Ma J."/>
        </authorList>
    </citation>
    <scope>NUCLEOTIDE SEQUENCE [LARGE SCALE GENOMIC DNA]</scope>
    <source>
        <strain evidence="22">JCM 17064</strain>
    </source>
</reference>
<dbReference type="InterPro" id="IPR036890">
    <property type="entry name" value="HATPase_C_sf"/>
</dbReference>
<comment type="subcellular location">
    <subcellularLocation>
        <location evidence="3">Cytoplasm</location>
    </subcellularLocation>
</comment>
<keyword evidence="15" id="KW-0902">Two-component regulatory system</keyword>
<evidence type="ECO:0000256" key="7">
    <source>
        <dbReference type="ARBA" id="ARBA00022490"/>
    </source>
</evidence>
<evidence type="ECO:0000256" key="4">
    <source>
        <dbReference type="ARBA" id="ARBA00012438"/>
    </source>
</evidence>
<keyword evidence="7" id="KW-0963">Cytoplasm</keyword>
<keyword evidence="19" id="KW-1133">Transmembrane helix</keyword>
<dbReference type="InterPro" id="IPR050482">
    <property type="entry name" value="Sensor_HK_TwoCompSys"/>
</dbReference>
<dbReference type="Gene3D" id="3.30.565.10">
    <property type="entry name" value="Histidine kinase-like ATPase, C-terminal domain"/>
    <property type="match status" value="1"/>
</dbReference>
<dbReference type="PANTHER" id="PTHR24421">
    <property type="entry name" value="NITRATE/NITRITE SENSOR PROTEIN NARX-RELATED"/>
    <property type="match status" value="1"/>
</dbReference>
<gene>
    <name evidence="21" type="ORF">GCM10022386_19500</name>
</gene>
<evidence type="ECO:0000259" key="20">
    <source>
        <dbReference type="PROSITE" id="PS50109"/>
    </source>
</evidence>
<dbReference type="InterPro" id="IPR019734">
    <property type="entry name" value="TPR_rpt"/>
</dbReference>
<dbReference type="PRINTS" id="PR00344">
    <property type="entry name" value="BCTRLSENSOR"/>
</dbReference>
<keyword evidence="6" id="KW-0004">4Fe-4S</keyword>
<feature type="domain" description="Histidine kinase" evidence="20">
    <location>
        <begin position="561"/>
        <end position="648"/>
    </location>
</feature>
<keyword evidence="22" id="KW-1185">Reference proteome</keyword>
<dbReference type="InterPro" id="IPR011712">
    <property type="entry name" value="Sig_transdc_His_kin_sub3_dim/P"/>
</dbReference>
<evidence type="ECO:0000256" key="17">
    <source>
        <dbReference type="ARBA" id="ARBA00024827"/>
    </source>
</evidence>
<protein>
    <recommendedName>
        <fullName evidence="5">Oxygen sensor histidine kinase NreB</fullName>
        <ecNumber evidence="4">2.7.13.3</ecNumber>
    </recommendedName>
    <alternativeName>
        <fullName evidence="18">Nitrogen regulation protein B</fullName>
    </alternativeName>
</protein>
<evidence type="ECO:0000256" key="14">
    <source>
        <dbReference type="ARBA" id="ARBA00023004"/>
    </source>
</evidence>
<keyword evidence="19" id="KW-0472">Membrane</keyword>
<dbReference type="SMART" id="SM00387">
    <property type="entry name" value="HATPase_c"/>
    <property type="match status" value="1"/>
</dbReference>
<dbReference type="Gene3D" id="1.25.40.10">
    <property type="entry name" value="Tetratricopeptide repeat domain"/>
    <property type="match status" value="1"/>
</dbReference>
<comment type="catalytic activity">
    <reaction evidence="1">
        <text>ATP + protein L-histidine = ADP + protein N-phospho-L-histidine.</text>
        <dbReference type="EC" id="2.7.13.3"/>
    </reaction>
</comment>
<evidence type="ECO:0000256" key="6">
    <source>
        <dbReference type="ARBA" id="ARBA00022485"/>
    </source>
</evidence>
<evidence type="ECO:0000313" key="21">
    <source>
        <dbReference type="EMBL" id="GAA4034692.1"/>
    </source>
</evidence>
<evidence type="ECO:0000256" key="5">
    <source>
        <dbReference type="ARBA" id="ARBA00017322"/>
    </source>
</evidence>
<organism evidence="21 22">
    <name type="scientific">Flavobacterium cheonhonense</name>
    <dbReference type="NCBI Taxonomy" id="706185"/>
    <lineage>
        <taxon>Bacteria</taxon>
        <taxon>Pseudomonadati</taxon>
        <taxon>Bacteroidota</taxon>
        <taxon>Flavobacteriia</taxon>
        <taxon>Flavobacteriales</taxon>
        <taxon>Flavobacteriaceae</taxon>
        <taxon>Flavobacterium</taxon>
    </lineage>
</organism>
<dbReference type="Pfam" id="PF07730">
    <property type="entry name" value="HisKA_3"/>
    <property type="match status" value="1"/>
</dbReference>
<evidence type="ECO:0000256" key="11">
    <source>
        <dbReference type="ARBA" id="ARBA00022741"/>
    </source>
</evidence>
<dbReference type="InterPro" id="IPR004358">
    <property type="entry name" value="Sig_transdc_His_kin-like_C"/>
</dbReference>
<evidence type="ECO:0000256" key="12">
    <source>
        <dbReference type="ARBA" id="ARBA00022777"/>
    </source>
</evidence>
<evidence type="ECO:0000256" key="15">
    <source>
        <dbReference type="ARBA" id="ARBA00023012"/>
    </source>
</evidence>
<dbReference type="PANTHER" id="PTHR24421:SF10">
    <property type="entry name" value="NITRATE_NITRITE SENSOR PROTEIN NARQ"/>
    <property type="match status" value="1"/>
</dbReference>
<evidence type="ECO:0000256" key="10">
    <source>
        <dbReference type="ARBA" id="ARBA00022723"/>
    </source>
</evidence>
<keyword evidence="14" id="KW-0408">Iron</keyword>
<dbReference type="Pfam" id="PF02518">
    <property type="entry name" value="HATPase_c"/>
    <property type="match status" value="1"/>
</dbReference>
<sequence length="648" mass="74705">MGNQPESNPANDSVQKYLALAENDSLDFKKRVEYNDKALSFIDLRRNDSLTIKNLYNISFKCHLFNQTKLLKKTADLILKKSEKVNDSSGLGYANRCLGLYYMSKSENEKAIEHLFTAKKIFNTLKNKRYTNRVTLDILLTQSYACDYLGSNKTAFELLKSNETKNDKRIKCFCFNIIANNLSGLKLHLKAIQYYLKAEKNSLSESQKYTIYNNISQEYINLKEHQNAAEYLMKIISSKKNKDKFPNEYAIAESLFALNEIESRKNIEVLELLMDADSILSSTNSKNGYNYNLLNLSKLYAIKRDSTKAIYYAKKAVKISEDYKNPTDILLSLSQLIKIDRNNVSKNALKYIAVSDSLQLKERNFRDKFAQMQFETEEINQQKETALRQRTLFLIITIAVFFIAILIFIIAQQRLKQKELVLRNTQQIANEEIYQLMLVQKTKEDEARLQEKKRIAMELHDGVMNKLTSTRLNLSVLSFKRDAVTVEHCLPHIEEIKTIENEIRNLTHNLNQKTTLGDNSYEKLLTDLILELNQISPVDFALAIDPAVNWENYTDIQKMNLYRILQESCQNINKHSEAQKADIRFFIDGEKLYLTVADDGIGIQPNNPKKGIGLKNIKYRVKALNGKLNINSKVNQGTTLSISIPLEN</sequence>
<evidence type="ECO:0000256" key="19">
    <source>
        <dbReference type="SAM" id="Phobius"/>
    </source>
</evidence>
<dbReference type="EC" id="2.7.13.3" evidence="4"/>
<dbReference type="SUPFAM" id="SSF55874">
    <property type="entry name" value="ATPase domain of HSP90 chaperone/DNA topoisomerase II/histidine kinase"/>
    <property type="match status" value="1"/>
</dbReference>
<keyword evidence="13" id="KW-0067">ATP-binding</keyword>
<keyword evidence="16" id="KW-0411">Iron-sulfur</keyword>
<name>A0ABP7U238_9FLAO</name>
<dbReference type="CDD" id="cd16917">
    <property type="entry name" value="HATPase_UhpB-NarQ-NarX-like"/>
    <property type="match status" value="1"/>
</dbReference>
<dbReference type="Gene3D" id="1.20.5.1930">
    <property type="match status" value="1"/>
</dbReference>
<evidence type="ECO:0000313" key="22">
    <source>
        <dbReference type="Proteomes" id="UP001500968"/>
    </source>
</evidence>
<accession>A0ABP7U238</accession>
<proteinExistence type="predicted"/>
<dbReference type="SUPFAM" id="SSF48452">
    <property type="entry name" value="TPR-like"/>
    <property type="match status" value="1"/>
</dbReference>
<keyword evidence="19" id="KW-0812">Transmembrane</keyword>